<dbReference type="Pfam" id="PF03803">
    <property type="entry name" value="Scramblase"/>
    <property type="match status" value="1"/>
</dbReference>
<dbReference type="OrthoDB" id="191150at2759"/>
<evidence type="ECO:0000256" key="2">
    <source>
        <dbReference type="SAM" id="MobiDB-lite"/>
    </source>
</evidence>
<evidence type="ECO:0000256" key="1">
    <source>
        <dbReference type="ARBA" id="ARBA00005350"/>
    </source>
</evidence>
<comment type="similarity">
    <text evidence="1">Belongs to the phospholipid scramblase family.</text>
</comment>
<dbReference type="AlphaFoldDB" id="A0A8J1UP62"/>
<dbReference type="EMBL" id="CAIIXF020000009">
    <property type="protein sequence ID" value="CAH1793539.1"/>
    <property type="molecule type" value="Genomic_DNA"/>
</dbReference>
<evidence type="ECO:0000313" key="4">
    <source>
        <dbReference type="Proteomes" id="UP000749559"/>
    </source>
</evidence>
<protein>
    <submittedName>
        <fullName evidence="3">Uncharacterized protein</fullName>
    </submittedName>
</protein>
<reference evidence="3" key="1">
    <citation type="submission" date="2022-03" db="EMBL/GenBank/DDBJ databases">
        <authorList>
            <person name="Martin C."/>
        </authorList>
    </citation>
    <scope>NUCLEOTIDE SEQUENCE</scope>
</reference>
<evidence type="ECO:0000313" key="3">
    <source>
        <dbReference type="EMBL" id="CAH1793539.1"/>
    </source>
</evidence>
<name>A0A8J1UP62_OWEFU</name>
<gene>
    <name evidence="3" type="ORF">OFUS_LOCUS18377</name>
</gene>
<organism evidence="3 4">
    <name type="scientific">Owenia fusiformis</name>
    <name type="common">Polychaete worm</name>
    <dbReference type="NCBI Taxonomy" id="6347"/>
    <lineage>
        <taxon>Eukaryota</taxon>
        <taxon>Metazoa</taxon>
        <taxon>Spiralia</taxon>
        <taxon>Lophotrochozoa</taxon>
        <taxon>Annelida</taxon>
        <taxon>Polychaeta</taxon>
        <taxon>Sedentaria</taxon>
        <taxon>Canalipalpata</taxon>
        <taxon>Sabellida</taxon>
        <taxon>Oweniida</taxon>
        <taxon>Oweniidae</taxon>
        <taxon>Owenia</taxon>
    </lineage>
</organism>
<dbReference type="Proteomes" id="UP000749559">
    <property type="component" value="Unassembled WGS sequence"/>
</dbReference>
<dbReference type="PANTHER" id="PTHR23248:SF63">
    <property type="entry name" value="PHOSPHOLIPID SCRAMBLASE"/>
    <property type="match status" value="1"/>
</dbReference>
<proteinExistence type="inferred from homology"/>
<dbReference type="InterPro" id="IPR005552">
    <property type="entry name" value="Scramblase"/>
</dbReference>
<comment type="caution">
    <text evidence="3">The sequence shown here is derived from an EMBL/GenBank/DDBJ whole genome shotgun (WGS) entry which is preliminary data.</text>
</comment>
<sequence length="491" mass="54174">MSTQHNGPPFSYNYGPPSGQPFTQGITRTSDELHDHTSSVVNGPNADPPPVQGYYQHPGLLPTRENDPRASSPLQRPNGPFSGPPPIQESAPRADPALHKPHGPPSGPPPMQANGPHASLPLHKPQAPPSGTPPMQESASYASPELQKQHGPPSGLPPMQGNGPHASPPLQKQHGPLSGPPLMQENGPQAGLPLQEPYKPSHAQYVGPIQYQPGQLPNGIGFSGQQGMPIAPRAPPQIIWMTRPESVPGCPPGLEYLTQLKQIVMKQDMIQDPKITYNNYDEDRSAPYHIRNTAGQELYLAKQNPRHDVRYSERRLDIHITDNMGVDVINVKSTLRDCGGWYFYQCCCCPGTPLEITVESPPGQLIGSIVQHKSWNNYMFNIKDNNHQIIFDINGPPKCSSAACCQVWNYETKITTPNGLHQIGTIFREIWDTPKEYIMGVNTFRVSFPVDLDVKMKAIMISFVFLLQFIDSTTRPTAEQRLEQRSAFGSY</sequence>
<dbReference type="GO" id="GO:0005886">
    <property type="term" value="C:plasma membrane"/>
    <property type="evidence" value="ECO:0007669"/>
    <property type="project" value="TreeGrafter"/>
</dbReference>
<feature type="region of interest" description="Disordered" evidence="2">
    <location>
        <begin position="1"/>
        <end position="200"/>
    </location>
</feature>
<accession>A0A8J1UP62</accession>
<dbReference type="PANTHER" id="PTHR23248">
    <property type="entry name" value="PHOSPHOLIPID SCRAMBLASE-RELATED"/>
    <property type="match status" value="1"/>
</dbReference>
<keyword evidence="4" id="KW-1185">Reference proteome</keyword>
<dbReference type="GO" id="GO:0017128">
    <property type="term" value="F:phospholipid scramblase activity"/>
    <property type="evidence" value="ECO:0007669"/>
    <property type="project" value="InterPro"/>
</dbReference>